<evidence type="ECO:0000313" key="2">
    <source>
        <dbReference type="EMBL" id="MFC7602565.1"/>
    </source>
</evidence>
<protein>
    <submittedName>
        <fullName evidence="2">DUF397 domain-containing protein</fullName>
    </submittedName>
</protein>
<proteinExistence type="predicted"/>
<accession>A0ABW2T1P3</accession>
<comment type="caution">
    <text evidence="2">The sequence shown here is derived from an EMBL/GenBank/DDBJ whole genome shotgun (WGS) entry which is preliminary data.</text>
</comment>
<evidence type="ECO:0000313" key="3">
    <source>
        <dbReference type="Proteomes" id="UP001596514"/>
    </source>
</evidence>
<reference evidence="3" key="1">
    <citation type="journal article" date="2019" name="Int. J. Syst. Evol. Microbiol.">
        <title>The Global Catalogue of Microorganisms (GCM) 10K type strain sequencing project: providing services to taxonomists for standard genome sequencing and annotation.</title>
        <authorList>
            <consortium name="The Broad Institute Genomics Platform"/>
            <consortium name="The Broad Institute Genome Sequencing Center for Infectious Disease"/>
            <person name="Wu L."/>
            <person name="Ma J."/>
        </authorList>
    </citation>
    <scope>NUCLEOTIDE SEQUENCE [LARGE SCALE GENOMIC DNA]</scope>
    <source>
        <strain evidence="3">JCM 10083</strain>
    </source>
</reference>
<dbReference type="InterPro" id="IPR007278">
    <property type="entry name" value="DUF397"/>
</dbReference>
<keyword evidence="3" id="KW-1185">Reference proteome</keyword>
<evidence type="ECO:0000259" key="1">
    <source>
        <dbReference type="Pfam" id="PF04149"/>
    </source>
</evidence>
<organism evidence="2 3">
    <name type="scientific">Streptosporangium amethystogenes subsp. fukuiense</name>
    <dbReference type="NCBI Taxonomy" id="698418"/>
    <lineage>
        <taxon>Bacteria</taxon>
        <taxon>Bacillati</taxon>
        <taxon>Actinomycetota</taxon>
        <taxon>Actinomycetes</taxon>
        <taxon>Streptosporangiales</taxon>
        <taxon>Streptosporangiaceae</taxon>
        <taxon>Streptosporangium</taxon>
    </lineage>
</organism>
<name>A0ABW2T1P3_9ACTN</name>
<dbReference type="RefSeq" id="WP_343972202.1">
    <property type="nucleotide sequence ID" value="NZ_BAAAGK010000091.1"/>
</dbReference>
<dbReference type="EMBL" id="JBHTEE010000001">
    <property type="protein sequence ID" value="MFC7602565.1"/>
    <property type="molecule type" value="Genomic_DNA"/>
</dbReference>
<sequence>MPEHPHAVWRTSSLSANGADCVQVAVVNGSDSHKNRASRLFLVRDSKNPDGGVLTFTPGEWHAFLDGVRDDKFSDLP</sequence>
<dbReference type="Proteomes" id="UP001596514">
    <property type="component" value="Unassembled WGS sequence"/>
</dbReference>
<dbReference type="Pfam" id="PF04149">
    <property type="entry name" value="DUF397"/>
    <property type="match status" value="1"/>
</dbReference>
<feature type="domain" description="DUF397" evidence="1">
    <location>
        <begin position="7"/>
        <end position="69"/>
    </location>
</feature>
<gene>
    <name evidence="2" type="ORF">ACFQVD_20895</name>
</gene>